<dbReference type="GO" id="GO:0022857">
    <property type="term" value="F:transmembrane transporter activity"/>
    <property type="evidence" value="ECO:0007669"/>
    <property type="project" value="InterPro"/>
</dbReference>
<proteinExistence type="inferred from homology"/>
<reference evidence="9 10" key="1">
    <citation type="journal article" name="Front. Microbiol.">
        <title>Sugar Metabolism of the First Thermophilic Planctomycete Thermogutta terrifontis: Comparative Genomic and Transcriptomic Approaches.</title>
        <authorList>
            <person name="Elcheninov A.G."/>
            <person name="Menzel P."/>
            <person name="Gudbergsdottir S.R."/>
            <person name="Slesarev A.I."/>
            <person name="Kadnikov V.V."/>
            <person name="Krogh A."/>
            <person name="Bonch-Osmolovskaya E.A."/>
            <person name="Peng X."/>
            <person name="Kublanov I.V."/>
        </authorList>
    </citation>
    <scope>NUCLEOTIDE SEQUENCE [LARGE SCALE GENOMIC DNA]</scope>
    <source>
        <strain evidence="9 10">R1</strain>
    </source>
</reference>
<feature type="transmembrane region" description="Helical" evidence="8">
    <location>
        <begin position="51"/>
        <end position="72"/>
    </location>
</feature>
<dbReference type="RefSeq" id="WP_095415864.1">
    <property type="nucleotide sequence ID" value="NZ_CP018477.1"/>
</dbReference>
<comment type="subcellular location">
    <subcellularLocation>
        <location evidence="1">Cell membrane</location>
        <topology evidence="1">Multi-pass membrane protein</topology>
    </subcellularLocation>
</comment>
<evidence type="ECO:0000256" key="8">
    <source>
        <dbReference type="SAM" id="Phobius"/>
    </source>
</evidence>
<feature type="transmembrane region" description="Helical" evidence="8">
    <location>
        <begin position="144"/>
        <end position="166"/>
    </location>
</feature>
<dbReference type="PANTHER" id="PTHR30472:SF25">
    <property type="entry name" value="ABC TRANSPORTER PERMEASE PROTEIN MJ0876-RELATED"/>
    <property type="match status" value="1"/>
</dbReference>
<dbReference type="FunFam" id="1.10.3470.10:FF:000001">
    <property type="entry name" value="Vitamin B12 ABC transporter permease BtuC"/>
    <property type="match status" value="1"/>
</dbReference>
<evidence type="ECO:0000256" key="6">
    <source>
        <dbReference type="ARBA" id="ARBA00022989"/>
    </source>
</evidence>
<dbReference type="KEGG" id="ttf:THTE_3369"/>
<feature type="transmembrane region" description="Helical" evidence="8">
    <location>
        <begin position="186"/>
        <end position="208"/>
    </location>
</feature>
<keyword evidence="3" id="KW-0813">Transport</keyword>
<keyword evidence="6 8" id="KW-1133">Transmembrane helix</keyword>
<evidence type="ECO:0000256" key="3">
    <source>
        <dbReference type="ARBA" id="ARBA00022448"/>
    </source>
</evidence>
<evidence type="ECO:0000256" key="2">
    <source>
        <dbReference type="ARBA" id="ARBA00007935"/>
    </source>
</evidence>
<evidence type="ECO:0000256" key="1">
    <source>
        <dbReference type="ARBA" id="ARBA00004651"/>
    </source>
</evidence>
<dbReference type="Gene3D" id="1.10.3470.10">
    <property type="entry name" value="ABC transporter involved in vitamin B12 uptake, BtuC"/>
    <property type="match status" value="1"/>
</dbReference>
<feature type="transmembrane region" description="Helical" evidence="8">
    <location>
        <begin position="110"/>
        <end position="132"/>
    </location>
</feature>
<dbReference type="EMBL" id="CP018477">
    <property type="protein sequence ID" value="ASV75971.1"/>
    <property type="molecule type" value="Genomic_DNA"/>
</dbReference>
<keyword evidence="5 8" id="KW-0812">Transmembrane</keyword>
<keyword evidence="7 8" id="KW-0472">Membrane</keyword>
<dbReference type="Pfam" id="PF01032">
    <property type="entry name" value="FecCD"/>
    <property type="match status" value="1"/>
</dbReference>
<dbReference type="OrthoDB" id="9792889at2"/>
<dbReference type="InterPro" id="IPR037294">
    <property type="entry name" value="ABC_BtuC-like"/>
</dbReference>
<accession>A0A286RJ26</accession>
<name>A0A286RJ26_9BACT</name>
<evidence type="ECO:0000256" key="5">
    <source>
        <dbReference type="ARBA" id="ARBA00022692"/>
    </source>
</evidence>
<dbReference type="PANTHER" id="PTHR30472">
    <property type="entry name" value="FERRIC ENTEROBACTIN TRANSPORT SYSTEM PERMEASE PROTEIN"/>
    <property type="match status" value="1"/>
</dbReference>
<keyword evidence="4" id="KW-1003">Cell membrane</keyword>
<feature type="transmembrane region" description="Helical" evidence="8">
    <location>
        <begin position="302"/>
        <end position="323"/>
    </location>
</feature>
<feature type="transmembrane region" description="Helical" evidence="8">
    <location>
        <begin position="235"/>
        <end position="264"/>
    </location>
</feature>
<protein>
    <submittedName>
        <fullName evidence="9">Vitamin B12 ABC transporter, permease component BtuC</fullName>
    </submittedName>
</protein>
<keyword evidence="10" id="KW-1185">Reference proteome</keyword>
<evidence type="ECO:0000313" key="10">
    <source>
        <dbReference type="Proteomes" id="UP000215086"/>
    </source>
</evidence>
<dbReference type="CDD" id="cd06550">
    <property type="entry name" value="TM_ABC_iron-siderophores_like"/>
    <property type="match status" value="1"/>
</dbReference>
<evidence type="ECO:0000256" key="7">
    <source>
        <dbReference type="ARBA" id="ARBA00023136"/>
    </source>
</evidence>
<comment type="similarity">
    <text evidence="2">Belongs to the binding-protein-dependent transport system permease family. FecCD subfamily.</text>
</comment>
<dbReference type="GO" id="GO:0005886">
    <property type="term" value="C:plasma membrane"/>
    <property type="evidence" value="ECO:0007669"/>
    <property type="project" value="UniProtKB-SubCell"/>
</dbReference>
<evidence type="ECO:0000256" key="4">
    <source>
        <dbReference type="ARBA" id="ARBA00022475"/>
    </source>
</evidence>
<dbReference type="InterPro" id="IPR000522">
    <property type="entry name" value="ABC_transptr_permease_BtuC"/>
</dbReference>
<dbReference type="SUPFAM" id="SSF81345">
    <property type="entry name" value="ABC transporter involved in vitamin B12 uptake, BtuC"/>
    <property type="match status" value="1"/>
</dbReference>
<dbReference type="Proteomes" id="UP000215086">
    <property type="component" value="Chromosome"/>
</dbReference>
<gene>
    <name evidence="9" type="ORF">THTE_3369</name>
</gene>
<sequence>MKPGRSALVIIALGTLVVLSVAPLAGPRWIDPCILWKGENPLEARILWDIRIPRVLVGFLAGMGLAVGGTAYQAMFRNPLASPFTLGLASGASLGAVLAIHLGWTKLLWGTPAVTLCALMGAGTTLVVVYGLTRLRAELSVATMLLAGVAMSFLNTSLILMLQYAVDPVRAFHAFRWMLGGLEGTLGYRDVLWLAPVVVAGSFILWVLRRELNLLSLGDEWAAARGVSLPTVKTLILFVTGLMVASIVAHCGPIGFVCLIAPHISRQLVGPQHTRLVPAAALLGGAFLVISDTVARTILAPAEIPVGVITAILGGPFFLWLLLTRPLSWEWVP</sequence>
<dbReference type="AlphaFoldDB" id="A0A286RJ26"/>
<feature type="transmembrane region" description="Helical" evidence="8">
    <location>
        <begin position="276"/>
        <end position="295"/>
    </location>
</feature>
<evidence type="ECO:0000313" key="9">
    <source>
        <dbReference type="EMBL" id="ASV75971.1"/>
    </source>
</evidence>
<organism evidence="9 10">
    <name type="scientific">Thermogutta terrifontis</name>
    <dbReference type="NCBI Taxonomy" id="1331910"/>
    <lineage>
        <taxon>Bacteria</taxon>
        <taxon>Pseudomonadati</taxon>
        <taxon>Planctomycetota</taxon>
        <taxon>Planctomycetia</taxon>
        <taxon>Pirellulales</taxon>
        <taxon>Thermoguttaceae</taxon>
        <taxon>Thermogutta</taxon>
    </lineage>
</organism>
<feature type="transmembrane region" description="Helical" evidence="8">
    <location>
        <begin position="84"/>
        <end position="104"/>
    </location>
</feature>